<evidence type="ECO:0000313" key="4">
    <source>
        <dbReference type="Proteomes" id="UP000469421"/>
    </source>
</evidence>
<dbReference type="InterPro" id="IPR055377">
    <property type="entry name" value="GH3_M"/>
</dbReference>
<dbReference type="Pfam" id="PF03321">
    <property type="entry name" value="GH3"/>
    <property type="match status" value="1"/>
</dbReference>
<feature type="domain" description="GH3 C-terminal" evidence="2">
    <location>
        <begin position="439"/>
        <end position="516"/>
    </location>
</feature>
<dbReference type="AlphaFoldDB" id="A0A6N7LW65"/>
<dbReference type="Pfam" id="PF23572">
    <property type="entry name" value="GH3_C"/>
    <property type="match status" value="1"/>
</dbReference>
<organism evidence="3 4">
    <name type="scientific">Alcanivorax sediminis</name>
    <dbReference type="NCBI Taxonomy" id="2663008"/>
    <lineage>
        <taxon>Bacteria</taxon>
        <taxon>Pseudomonadati</taxon>
        <taxon>Pseudomonadota</taxon>
        <taxon>Gammaproteobacteria</taxon>
        <taxon>Oceanospirillales</taxon>
        <taxon>Alcanivoracaceae</taxon>
        <taxon>Alcanivorax</taxon>
    </lineage>
</organism>
<evidence type="ECO:0000259" key="1">
    <source>
        <dbReference type="Pfam" id="PF23571"/>
    </source>
</evidence>
<dbReference type="GO" id="GO:0005737">
    <property type="term" value="C:cytoplasm"/>
    <property type="evidence" value="ECO:0007669"/>
    <property type="project" value="TreeGrafter"/>
</dbReference>
<dbReference type="InterPro" id="IPR055378">
    <property type="entry name" value="GH3_C"/>
</dbReference>
<dbReference type="Proteomes" id="UP000469421">
    <property type="component" value="Unassembled WGS sequence"/>
</dbReference>
<proteinExistence type="predicted"/>
<evidence type="ECO:0000259" key="2">
    <source>
        <dbReference type="Pfam" id="PF23572"/>
    </source>
</evidence>
<comment type="caution">
    <text evidence="3">The sequence shown here is derived from an EMBL/GenBank/DDBJ whole genome shotgun (WGS) entry which is preliminary data.</text>
</comment>
<dbReference type="PANTHER" id="PTHR31901">
    <property type="entry name" value="GH3 DOMAIN-CONTAINING PROTEIN"/>
    <property type="match status" value="1"/>
</dbReference>
<keyword evidence="4" id="KW-1185">Reference proteome</keyword>
<feature type="domain" description="GH3 middle" evidence="1">
    <location>
        <begin position="334"/>
        <end position="397"/>
    </location>
</feature>
<dbReference type="EMBL" id="WIRE01000001">
    <property type="protein sequence ID" value="MQX53424.1"/>
    <property type="molecule type" value="Genomic_DNA"/>
</dbReference>
<name>A0A6N7LW65_9GAMM</name>
<reference evidence="3 4" key="1">
    <citation type="submission" date="2019-10" db="EMBL/GenBank/DDBJ databases">
        <title>Alcanivorax sp.PA15-N-34 draft genome sequence.</title>
        <authorList>
            <person name="Liao X."/>
            <person name="Shao Z."/>
        </authorList>
    </citation>
    <scope>NUCLEOTIDE SEQUENCE [LARGE SCALE GENOMIC DNA]</scope>
    <source>
        <strain evidence="3 4">PA15-N-34</strain>
    </source>
</reference>
<protein>
    <submittedName>
        <fullName evidence="3">GH3 auxin-responsive promoter</fullName>
    </submittedName>
</protein>
<dbReference type="Pfam" id="PF23571">
    <property type="entry name" value="GH3_M"/>
    <property type="match status" value="1"/>
</dbReference>
<dbReference type="PANTHER" id="PTHR31901:SF9">
    <property type="entry name" value="GH3 DOMAIN-CONTAINING PROTEIN"/>
    <property type="match status" value="1"/>
</dbReference>
<accession>A0A6N7LW65</accession>
<dbReference type="GO" id="GO:0016881">
    <property type="term" value="F:acid-amino acid ligase activity"/>
    <property type="evidence" value="ECO:0007669"/>
    <property type="project" value="TreeGrafter"/>
</dbReference>
<gene>
    <name evidence="3" type="ORF">GFN93_09200</name>
</gene>
<sequence length="538" mass="59872">MFGHRLLKLATRPGASRFAASRHALEKVQRQKLAQLLKRVARQPQAKAAGLEAGMSWEQYAAVQPVTDYDHWRDAIENNRLHDKESLIDSPMVRFQPTSGSTSAIKWVPYTRQFLGELDNAISPWVVDLYRQHPRLMRGRHYWSMSWVPTALRDSMREDINDDLQLMSFGKRLVAGATQAVPQEVSLARSSDESMFATLAYLAADPSLSMMSVWSPTFGLGMLKTLSQCREELAEVLETGRWGGRMLGVESLPCPVSRGSAQLLREWNGTLDSEFFRALWPSLALVSAWDTAASAPWAKQLHALLPHAAFQGKGLWATEGVVTIPYQGQHTLAYQSHVYEFQDPQDGCIYAPWELEKGQVVMPLLSTGSGLLRYQLKDLVRVDGFNGGVPVLTFLGRAGTTDMVGEKMTAPVMEHALSRVLLPETLTPVCTVAMDDAGMGTPGYVLLLEGGSDEDADTLAGQLDSCLQQHFHYQLARNLGQLAPLRCVVHPAMRERYLHQCQQRGMIEGNIKIESLQYWPGDFPSWLPRVAGGQETVP</sequence>
<dbReference type="InterPro" id="IPR004993">
    <property type="entry name" value="GH3"/>
</dbReference>
<evidence type="ECO:0000313" key="3">
    <source>
        <dbReference type="EMBL" id="MQX53424.1"/>
    </source>
</evidence>